<dbReference type="InParanoid" id="A0A6I9RQL7"/>
<dbReference type="AlphaFoldDB" id="A0A6I9RQL7"/>
<sequence>MKLSLPPTTMKLSLLLPGSLSLPLVLLLSVPVLSSPCHFPAVINLGDSNSDTGAFSAVFVPLRTPYGETFFRMPAGRYSDGRLIIDFIAESFGLRYLSAYLDSLGANFSHGANFASAAATIVPPLSQAGYSPLSLDVQLDEFLQFKSRSRIIYKRGGFYSKLMPRKEYFSQALYTFDIGQNDITAFAFANISANDYIPNALNMFSSVIKSIYEAGGRSFWIHNTGPLGCLAYVLLRKPPTEQQLDSAGCAILYNDLAHQFNRMLNETVIQLRKDLPLAAITLVDIYSAKYKLISEGTKYGFEHPLRTCCGYGGGEYNFDFFVRCSNTGKVNGTTVLLGKSCKDPSKSIIWDGVHYTEAANRWVFDQIKGGAFSDPPVPLSMACHREKP</sequence>
<protein>
    <submittedName>
        <fullName evidence="7">GDSL esterase/lipase At3g26430</fullName>
    </submittedName>
</protein>
<proteinExistence type="inferred from homology"/>
<keyword evidence="2 5" id="KW-0732">Signal</keyword>
<organism evidence="6 7">
    <name type="scientific">Elaeis guineensis var. tenera</name>
    <name type="common">Oil palm</name>
    <dbReference type="NCBI Taxonomy" id="51953"/>
    <lineage>
        <taxon>Eukaryota</taxon>
        <taxon>Viridiplantae</taxon>
        <taxon>Streptophyta</taxon>
        <taxon>Embryophyta</taxon>
        <taxon>Tracheophyta</taxon>
        <taxon>Spermatophyta</taxon>
        <taxon>Magnoliopsida</taxon>
        <taxon>Liliopsida</taxon>
        <taxon>Arecaceae</taxon>
        <taxon>Arecoideae</taxon>
        <taxon>Cocoseae</taxon>
        <taxon>Elaeidinae</taxon>
        <taxon>Elaeis</taxon>
    </lineage>
</organism>
<evidence type="ECO:0000256" key="4">
    <source>
        <dbReference type="ARBA" id="ARBA00023180"/>
    </source>
</evidence>
<evidence type="ECO:0000256" key="3">
    <source>
        <dbReference type="ARBA" id="ARBA00022801"/>
    </source>
</evidence>
<name>A0A6I9RQL7_ELAGV</name>
<gene>
    <name evidence="7" type="primary">LOC105051556</name>
</gene>
<evidence type="ECO:0000313" key="6">
    <source>
        <dbReference type="Proteomes" id="UP000504607"/>
    </source>
</evidence>
<evidence type="ECO:0000256" key="2">
    <source>
        <dbReference type="ARBA" id="ARBA00022729"/>
    </source>
</evidence>
<dbReference type="InterPro" id="IPR001087">
    <property type="entry name" value="GDSL"/>
</dbReference>
<dbReference type="KEGG" id="egu:105051556"/>
<evidence type="ECO:0000256" key="5">
    <source>
        <dbReference type="SAM" id="SignalP"/>
    </source>
</evidence>
<dbReference type="GO" id="GO:0016788">
    <property type="term" value="F:hydrolase activity, acting on ester bonds"/>
    <property type="evidence" value="ECO:0007669"/>
    <property type="project" value="InterPro"/>
</dbReference>
<dbReference type="InterPro" id="IPR036514">
    <property type="entry name" value="SGNH_hydro_sf"/>
</dbReference>
<dbReference type="OrthoDB" id="652939at2759"/>
<dbReference type="PANTHER" id="PTHR22835:SF117">
    <property type="entry name" value="GDSL-LIKE LIPASE_ACYLHYDROLASE"/>
    <property type="match status" value="1"/>
</dbReference>
<accession>A0A6I9RQL7</accession>
<keyword evidence="4" id="KW-0325">Glycoprotein</keyword>
<dbReference type="RefSeq" id="XP_010930359.1">
    <property type="nucleotide sequence ID" value="XM_010932057.3"/>
</dbReference>
<dbReference type="PANTHER" id="PTHR22835">
    <property type="entry name" value="ZINC FINGER FYVE DOMAIN CONTAINING PROTEIN"/>
    <property type="match status" value="1"/>
</dbReference>
<dbReference type="CDD" id="cd01837">
    <property type="entry name" value="SGNH_plant_lipase_like"/>
    <property type="match status" value="1"/>
</dbReference>
<reference evidence="7" key="1">
    <citation type="submission" date="2025-08" db="UniProtKB">
        <authorList>
            <consortium name="RefSeq"/>
        </authorList>
    </citation>
    <scope>IDENTIFICATION</scope>
</reference>
<dbReference type="Gene3D" id="3.40.50.1110">
    <property type="entry name" value="SGNH hydrolase"/>
    <property type="match status" value="1"/>
</dbReference>
<dbReference type="GeneID" id="105051556"/>
<comment type="similarity">
    <text evidence="1">Belongs to the 'GDSL' lipolytic enzyme family.</text>
</comment>
<keyword evidence="3" id="KW-0378">Hydrolase</keyword>
<feature type="chain" id="PRO_5027043845" evidence="5">
    <location>
        <begin position="35"/>
        <end position="388"/>
    </location>
</feature>
<evidence type="ECO:0000256" key="1">
    <source>
        <dbReference type="ARBA" id="ARBA00008668"/>
    </source>
</evidence>
<evidence type="ECO:0000313" key="7">
    <source>
        <dbReference type="RefSeq" id="XP_010930359.1"/>
    </source>
</evidence>
<feature type="signal peptide" evidence="5">
    <location>
        <begin position="1"/>
        <end position="34"/>
    </location>
</feature>
<dbReference type="InterPro" id="IPR035669">
    <property type="entry name" value="SGNH_plant_lipase-like"/>
</dbReference>
<dbReference type="Pfam" id="PF00657">
    <property type="entry name" value="Lipase_GDSL"/>
    <property type="match status" value="1"/>
</dbReference>
<dbReference type="Proteomes" id="UP000504607">
    <property type="component" value="Chromosome 9"/>
</dbReference>
<keyword evidence="6" id="KW-1185">Reference proteome</keyword>